<dbReference type="GO" id="GO:0035435">
    <property type="term" value="P:phosphate ion transmembrane transport"/>
    <property type="evidence" value="ECO:0007669"/>
    <property type="project" value="InterPro"/>
</dbReference>
<accession>A0AA35SB02</accession>
<dbReference type="GO" id="GO:0030504">
    <property type="term" value="F:inorganic diphosphate transmembrane transporter activity"/>
    <property type="evidence" value="ECO:0007669"/>
    <property type="project" value="TreeGrafter"/>
</dbReference>
<name>A0AA35SB02_GEOBA</name>
<evidence type="ECO:0000256" key="7">
    <source>
        <dbReference type="SAM" id="Phobius"/>
    </source>
</evidence>
<proteinExistence type="inferred from homology"/>
<keyword evidence="5 7" id="KW-1133">Transmembrane helix</keyword>
<dbReference type="GO" id="GO:0005315">
    <property type="term" value="F:phosphate transmembrane transporter activity"/>
    <property type="evidence" value="ECO:0007669"/>
    <property type="project" value="InterPro"/>
</dbReference>
<evidence type="ECO:0000256" key="1">
    <source>
        <dbReference type="ARBA" id="ARBA00004141"/>
    </source>
</evidence>
<comment type="caution">
    <text evidence="8">The sequence shown here is derived from an EMBL/GenBank/DDBJ whole genome shotgun (WGS) entry which is preliminary data.</text>
</comment>
<dbReference type="GO" id="GO:0005886">
    <property type="term" value="C:plasma membrane"/>
    <property type="evidence" value="ECO:0007669"/>
    <property type="project" value="TreeGrafter"/>
</dbReference>
<keyword evidence="4 7" id="KW-0812">Transmembrane</keyword>
<comment type="subcellular location">
    <subcellularLocation>
        <location evidence="1">Membrane</location>
        <topology evidence="1">Multi-pass membrane protein</topology>
    </subcellularLocation>
</comment>
<dbReference type="Pfam" id="PF07260">
    <property type="entry name" value="ANKH"/>
    <property type="match status" value="1"/>
</dbReference>
<dbReference type="InterPro" id="IPR009887">
    <property type="entry name" value="ANKH"/>
</dbReference>
<sequence>MKGVVNLRRGLGMQSRIRQWFSVIVRSDYYVLTRFLFPLSFTVIAVDIGEQFLNRSLAQSANVVNVLAAFGLSFIIVKVFSGVLGEIRHAGLVLVHDRPGLPVSSTFQIYCSI</sequence>
<evidence type="ECO:0000256" key="4">
    <source>
        <dbReference type="ARBA" id="ARBA00022692"/>
    </source>
</evidence>
<dbReference type="Proteomes" id="UP001174909">
    <property type="component" value="Unassembled WGS sequence"/>
</dbReference>
<feature type="transmembrane region" description="Helical" evidence="7">
    <location>
        <begin position="20"/>
        <end position="46"/>
    </location>
</feature>
<dbReference type="EMBL" id="CASHTH010002233">
    <property type="protein sequence ID" value="CAI8026760.1"/>
    <property type="molecule type" value="Genomic_DNA"/>
</dbReference>
<dbReference type="PANTHER" id="PTHR28384">
    <property type="entry name" value="PROGRESSIVE ANKYLOSIS PROTEIN HOMOLOG"/>
    <property type="match status" value="1"/>
</dbReference>
<protein>
    <submittedName>
        <fullName evidence="8">Progressive ankylosis protein homolog</fullName>
    </submittedName>
</protein>
<evidence type="ECO:0000313" key="9">
    <source>
        <dbReference type="Proteomes" id="UP001174909"/>
    </source>
</evidence>
<comment type="similarity">
    <text evidence="2">Belongs to the ANKH family.</text>
</comment>
<dbReference type="PANTHER" id="PTHR28384:SF1">
    <property type="entry name" value="PROGRESSIVE ANKYLOSIS PROTEIN HOMOLOG"/>
    <property type="match status" value="1"/>
</dbReference>
<evidence type="ECO:0000256" key="6">
    <source>
        <dbReference type="ARBA" id="ARBA00023136"/>
    </source>
</evidence>
<evidence type="ECO:0000256" key="2">
    <source>
        <dbReference type="ARBA" id="ARBA00007509"/>
    </source>
</evidence>
<feature type="transmembrane region" description="Helical" evidence="7">
    <location>
        <begin position="66"/>
        <end position="84"/>
    </location>
</feature>
<keyword evidence="6 7" id="KW-0472">Membrane</keyword>
<dbReference type="AlphaFoldDB" id="A0AA35SB02"/>
<reference evidence="8" key="1">
    <citation type="submission" date="2023-03" db="EMBL/GenBank/DDBJ databases">
        <authorList>
            <person name="Steffen K."/>
            <person name="Cardenas P."/>
        </authorList>
    </citation>
    <scope>NUCLEOTIDE SEQUENCE</scope>
</reference>
<keyword evidence="9" id="KW-1185">Reference proteome</keyword>
<gene>
    <name evidence="8" type="ORF">GBAR_LOCUS15333</name>
</gene>
<evidence type="ECO:0000313" key="8">
    <source>
        <dbReference type="EMBL" id="CAI8026760.1"/>
    </source>
</evidence>
<organism evidence="8 9">
    <name type="scientific">Geodia barretti</name>
    <name type="common">Barrett's horny sponge</name>
    <dbReference type="NCBI Taxonomy" id="519541"/>
    <lineage>
        <taxon>Eukaryota</taxon>
        <taxon>Metazoa</taxon>
        <taxon>Porifera</taxon>
        <taxon>Demospongiae</taxon>
        <taxon>Heteroscleromorpha</taxon>
        <taxon>Tetractinellida</taxon>
        <taxon>Astrophorina</taxon>
        <taxon>Geodiidae</taxon>
        <taxon>Geodia</taxon>
    </lineage>
</organism>
<keyword evidence="3" id="KW-0813">Transport</keyword>
<evidence type="ECO:0000256" key="5">
    <source>
        <dbReference type="ARBA" id="ARBA00022989"/>
    </source>
</evidence>
<evidence type="ECO:0000256" key="3">
    <source>
        <dbReference type="ARBA" id="ARBA00022448"/>
    </source>
</evidence>